<evidence type="ECO:0000259" key="1">
    <source>
        <dbReference type="Pfam" id="PF12705"/>
    </source>
</evidence>
<comment type="caution">
    <text evidence="2">The sequence shown here is derived from an EMBL/GenBank/DDBJ whole genome shotgun (WGS) entry which is preliminary data.</text>
</comment>
<dbReference type="RefSeq" id="WP_213985310.1">
    <property type="nucleotide sequence ID" value="NZ_JAFMNX010000003.1"/>
</dbReference>
<evidence type="ECO:0000313" key="3">
    <source>
        <dbReference type="Proteomes" id="UP001297272"/>
    </source>
</evidence>
<dbReference type="Proteomes" id="UP001297272">
    <property type="component" value="Unassembled WGS sequence"/>
</dbReference>
<dbReference type="Pfam" id="PF12705">
    <property type="entry name" value="PDDEXK_1"/>
    <property type="match status" value="1"/>
</dbReference>
<reference evidence="2 3" key="1">
    <citation type="submission" date="2021-03" db="EMBL/GenBank/DDBJ databases">
        <title>Tianweitania aestuarii sp. nov., isolated from a tidal flat.</title>
        <authorList>
            <person name="Park S."/>
            <person name="Yoon J.-H."/>
        </authorList>
    </citation>
    <scope>NUCLEOTIDE SEQUENCE [LARGE SCALE GENOMIC DNA]</scope>
    <source>
        <strain evidence="2 3">BSSL-BM11</strain>
    </source>
</reference>
<evidence type="ECO:0000313" key="2">
    <source>
        <dbReference type="EMBL" id="MBS9721676.1"/>
    </source>
</evidence>
<dbReference type="NCBIfam" id="TIGR02786">
    <property type="entry name" value="addB_alphas"/>
    <property type="match status" value="1"/>
</dbReference>
<proteinExistence type="predicted"/>
<protein>
    <submittedName>
        <fullName evidence="2">Double-strand break repair protein AddB</fullName>
    </submittedName>
</protein>
<dbReference type="InterPro" id="IPR038726">
    <property type="entry name" value="PDDEXK_AddAB-type"/>
</dbReference>
<accession>A0ABS5RXB9</accession>
<sequence>MSAGATRPRVFNIPAGLPFLPTLVEAVRSGRFHDDATWRAEDPLALATTTIFVPTRRAARELRSLFVDMGEGRAAILPTIRPLGEFEEDRVLFESADHSTVDLDPPVASLDRLLHLAPLVRRWIERLPGHLAALYGEDVVVPASSADALWLARDLTELMDEIETEGADWGKLGDLVPEGLANWWQVTLAFLSIVSEQWPGMLAELGRSNPAAHRNALIRAEAARLQRNPPAGPVIVAGSTGSIPATAELLSVIARSSHGAIVLPGLDQDLDDAAWSAVGRTESDPSVYGHPQYQLRKLIAHLQVLRGDVEPIAQAPAHRTLRLAALSEALRPADTTDAWAEHRGAYERHDLDAAFAGVTLLDAPTERDEALAIAIALRQAIEEPNKTAALVTGDRILARRVSAELRRFGITADDSGGTPLFKTPPATLLLQAVRAVFSPGDPIAILSLLKHPLLALGLERSTVRRAAEMIELVALRGGTGRPDIATLGTLFENCFSDLGASERQPFWLPRIDAARLEAARSVLLALEQALAPLVELRDGGRFTTEAAARISVEALEALGRSADGSLSELYAGDAGAGVADFLRGLIGTQAGYEILAVEWPGVLDALIAPEAVKPSIAGDNRIAIWGALEARLQTVDLLVVGGLNEGTWPRRAEPDRFLSRGMKSGLSLEPPERRIGQAAHDFMMALGGERVILSRAARSGDAPAVSSRWLQRLTTFLGEEVAETARARGRVLLAWAQRLDERQDVPFAPRPNPKPPLGARPKHFSVTEIETLRRDPYAIYAKRVLKLQPLDEVLRDPSVAERGNLFHDILHHFTEAEIDPHAPDALEQLIAIGDTAFDQAALPDDLRVVWWPRFEAMAANIIAWEQDQAQKDPARHSELKADKTVVGSTGVTLGGRADRIDLLPGGMADILDYKTGSTPSKRQAHMLIAPQLALEAALLRRGAFGELDKAEPADLAYIRLKPNGAVEPESILEIKGANASLRSAGDLAEDAWARLETLIKHYADPTSGYLSRALPFRETETSGDYDHLARVLEWSAGAESGEGGEE</sequence>
<name>A0ABS5RXB9_9HYPH</name>
<feature type="domain" description="PD-(D/E)XK endonuclease-like" evidence="1">
    <location>
        <begin position="763"/>
        <end position="1004"/>
    </location>
</feature>
<organism evidence="2 3">
    <name type="scientific">Tianweitania aestuarii</name>
    <dbReference type="NCBI Taxonomy" id="2814886"/>
    <lineage>
        <taxon>Bacteria</taxon>
        <taxon>Pseudomonadati</taxon>
        <taxon>Pseudomonadota</taxon>
        <taxon>Alphaproteobacteria</taxon>
        <taxon>Hyphomicrobiales</taxon>
        <taxon>Phyllobacteriaceae</taxon>
        <taxon>Tianweitania</taxon>
    </lineage>
</organism>
<dbReference type="InterPro" id="IPR027417">
    <property type="entry name" value="P-loop_NTPase"/>
</dbReference>
<keyword evidence="3" id="KW-1185">Reference proteome</keyword>
<dbReference type="InterPro" id="IPR011604">
    <property type="entry name" value="PDDEXK-like_dom_sf"/>
</dbReference>
<dbReference type="Gene3D" id="3.90.320.10">
    <property type="match status" value="1"/>
</dbReference>
<gene>
    <name evidence="2" type="primary">addB</name>
    <name evidence="2" type="ORF">JYU29_13385</name>
</gene>
<dbReference type="InterPro" id="IPR014153">
    <property type="entry name" value="Ds_break_AddB"/>
</dbReference>
<dbReference type="EMBL" id="JAFMNX010000003">
    <property type="protein sequence ID" value="MBS9721676.1"/>
    <property type="molecule type" value="Genomic_DNA"/>
</dbReference>
<dbReference type="SUPFAM" id="SSF52540">
    <property type="entry name" value="P-loop containing nucleoside triphosphate hydrolases"/>
    <property type="match status" value="1"/>
</dbReference>